<evidence type="ECO:0000256" key="2">
    <source>
        <dbReference type="ARBA" id="ARBA00022448"/>
    </source>
</evidence>
<dbReference type="InterPro" id="IPR050597">
    <property type="entry name" value="Cytochrome_c_Oxidase_Subunit"/>
</dbReference>
<keyword evidence="12" id="KW-1185">Reference proteome</keyword>
<accession>A0ABU1D7J9</accession>
<keyword evidence="6" id="KW-0249">Electron transport</keyword>
<comment type="caution">
    <text evidence="11">The sequence shown here is derived from an EMBL/GenBank/DDBJ whole genome shotgun (WGS) entry which is preliminary data.</text>
</comment>
<keyword evidence="4 8" id="KW-0479">Metal-binding</keyword>
<dbReference type="RefSeq" id="WP_165278963.1">
    <property type="nucleotide sequence ID" value="NZ_JAUZQE010000024.1"/>
</dbReference>
<keyword evidence="3 8" id="KW-0349">Heme</keyword>
<evidence type="ECO:0000313" key="12">
    <source>
        <dbReference type="Proteomes" id="UP001232156"/>
    </source>
</evidence>
<dbReference type="PIRSF" id="PIRSF000005">
    <property type="entry name" value="Cytochrome_c4"/>
    <property type="match status" value="1"/>
</dbReference>
<dbReference type="Pfam" id="PF00034">
    <property type="entry name" value="Cytochrom_C"/>
    <property type="match status" value="1"/>
</dbReference>
<sequence length="225" mass="23621">MKTTPRPAHAAKLRTLVAGITLFAASTPAALMAADLEAGKASAALCVACHQADGTGMAVPNGEPWPALAGMDAGYLLKQLQDFKAGARTNASMQPFAQMLNDEQMRNVAAYYASLPPRAGTPSQASAELLAHGEKLALRGDWDRYVVACVSCHGPGNGGVGSDFPRIAGQLPEYIKAQLIAYRDGSRANDPIDLMSAIAQRMTDHDIEAVSAWLGTQSAPNSSRN</sequence>
<evidence type="ECO:0000256" key="7">
    <source>
        <dbReference type="ARBA" id="ARBA00023004"/>
    </source>
</evidence>
<keyword evidence="2" id="KW-0813">Transport</keyword>
<dbReference type="PANTHER" id="PTHR33751:SF9">
    <property type="entry name" value="CYTOCHROME C4"/>
    <property type="match status" value="1"/>
</dbReference>
<evidence type="ECO:0000256" key="6">
    <source>
        <dbReference type="ARBA" id="ARBA00022982"/>
    </source>
</evidence>
<evidence type="ECO:0000256" key="1">
    <source>
        <dbReference type="ARBA" id="ARBA00004418"/>
    </source>
</evidence>
<evidence type="ECO:0000256" key="8">
    <source>
        <dbReference type="PROSITE-ProRule" id="PRU00433"/>
    </source>
</evidence>
<evidence type="ECO:0000313" key="11">
    <source>
        <dbReference type="EMBL" id="MDR4126414.1"/>
    </source>
</evidence>
<evidence type="ECO:0000256" key="5">
    <source>
        <dbReference type="ARBA" id="ARBA00022764"/>
    </source>
</evidence>
<dbReference type="PANTHER" id="PTHR33751">
    <property type="entry name" value="CBB3-TYPE CYTOCHROME C OXIDASE SUBUNIT FIXP"/>
    <property type="match status" value="1"/>
</dbReference>
<feature type="chain" id="PRO_5046588973" evidence="9">
    <location>
        <begin position="34"/>
        <end position="225"/>
    </location>
</feature>
<dbReference type="PROSITE" id="PS51007">
    <property type="entry name" value="CYTC"/>
    <property type="match status" value="2"/>
</dbReference>
<dbReference type="Gene3D" id="1.10.760.10">
    <property type="entry name" value="Cytochrome c-like domain"/>
    <property type="match status" value="2"/>
</dbReference>
<name>A0ABU1D7J9_9BURK</name>
<dbReference type="InterPro" id="IPR036909">
    <property type="entry name" value="Cyt_c-like_dom_sf"/>
</dbReference>
<dbReference type="InterPro" id="IPR009056">
    <property type="entry name" value="Cyt_c-like_dom"/>
</dbReference>
<dbReference type="Pfam" id="PF13442">
    <property type="entry name" value="Cytochrome_CBB3"/>
    <property type="match status" value="1"/>
</dbReference>
<evidence type="ECO:0000256" key="9">
    <source>
        <dbReference type="SAM" id="SignalP"/>
    </source>
</evidence>
<keyword evidence="7 8" id="KW-0408">Iron</keyword>
<dbReference type="InterPro" id="IPR024167">
    <property type="entry name" value="Cytochrome_c4-like"/>
</dbReference>
<proteinExistence type="predicted"/>
<reference evidence="11 12" key="1">
    <citation type="submission" date="2023-08" db="EMBL/GenBank/DDBJ databases">
        <title>Alcaligenaceae gen. nov., a novel taxon isolated from the sludge of Yixing Pesticide Factory.</title>
        <authorList>
            <person name="Ruan L."/>
        </authorList>
    </citation>
    <scope>NUCLEOTIDE SEQUENCE [LARGE SCALE GENOMIC DNA]</scope>
    <source>
        <strain evidence="11 12">LG-2</strain>
    </source>
</reference>
<dbReference type="EMBL" id="JAUZQE010000024">
    <property type="protein sequence ID" value="MDR4126414.1"/>
    <property type="molecule type" value="Genomic_DNA"/>
</dbReference>
<comment type="subcellular location">
    <subcellularLocation>
        <location evidence="1">Periplasm</location>
    </subcellularLocation>
</comment>
<feature type="signal peptide" evidence="9">
    <location>
        <begin position="1"/>
        <end position="33"/>
    </location>
</feature>
<feature type="domain" description="Cytochrome c" evidence="10">
    <location>
        <begin position="34"/>
        <end position="116"/>
    </location>
</feature>
<evidence type="ECO:0000256" key="3">
    <source>
        <dbReference type="ARBA" id="ARBA00022617"/>
    </source>
</evidence>
<evidence type="ECO:0000256" key="4">
    <source>
        <dbReference type="ARBA" id="ARBA00022723"/>
    </source>
</evidence>
<protein>
    <submittedName>
        <fullName evidence="11">C-type cytochrome</fullName>
    </submittedName>
</protein>
<organism evidence="11 12">
    <name type="scientific">Yanghanlia caeni</name>
    <dbReference type="NCBI Taxonomy" id="3064283"/>
    <lineage>
        <taxon>Bacteria</taxon>
        <taxon>Pseudomonadati</taxon>
        <taxon>Pseudomonadota</taxon>
        <taxon>Betaproteobacteria</taxon>
        <taxon>Burkholderiales</taxon>
        <taxon>Alcaligenaceae</taxon>
        <taxon>Yanghanlia</taxon>
    </lineage>
</organism>
<keyword evidence="5" id="KW-0574">Periplasm</keyword>
<feature type="domain" description="Cytochrome c" evidence="10">
    <location>
        <begin position="128"/>
        <end position="218"/>
    </location>
</feature>
<keyword evidence="9" id="KW-0732">Signal</keyword>
<dbReference type="SUPFAM" id="SSF46626">
    <property type="entry name" value="Cytochrome c"/>
    <property type="match status" value="2"/>
</dbReference>
<gene>
    <name evidence="11" type="ORF">Q8947_10530</name>
</gene>
<dbReference type="Proteomes" id="UP001232156">
    <property type="component" value="Unassembled WGS sequence"/>
</dbReference>
<evidence type="ECO:0000259" key="10">
    <source>
        <dbReference type="PROSITE" id="PS51007"/>
    </source>
</evidence>